<name>A0ABP1FPC3_9CHLO</name>
<sequence length="933" mass="101987">MPRTSGPVTGSNFADVILERYQIELDLEGREVDEQFKEGIARLQDFISSNDNSSNVCLICLEPIAPNAAVWTCRESCFCVLHLVCAQGWAAQQLKAAAAKAASQAANPDLSQGPASQGSRTALGKWGCPKCRAECPGLGAPREYRCMCGKVVDPGFDPWLLPHTCGATCDRQLQPPCGHDCVLLCHPGPCPPCPRQVTAACYCGKAKAQRRCGAARWSCTRLCGKLLSCGHRCPLKCHDGECGPCRLTGTYSCRCGSMAETRSCQERDFQCQKVCMKTLQCGQCKCMLVCHAGDCGLCAKAGSQTCPCGKVLHTDLPCDQEAPTCGATCGKLLPCGRHHCQERCHPGPCPETCRLLVDKSCACSQTQRRMPCSQPLRCERRCTAPRSCGRHQCKRRCCNGDCPPCDQPCGRKLRCGNHLCPSPCHAGPCQPCPLSASIACACGRTSYSTPCGTESSAKPPNCPLDCPVPQTCAHAMGLPPHPCHFGPCPSCTEPCGMTQECGHACPAKCHHPKPPPVPDYTGPPPTMAPGIQLIKARKTAPPTPPPAVQVAEQVRQMESSPTACPPCQQMLPMTCHGNHVTFFQHCCVAAPFTCGAACGQPLKCGNHTCAADCHPLNADRPGEDCRQCELPCQRPRACEHPCPLACHPEACPECQEEVRLPCHCTRSTVSLECSELQQAKAEGPEAMKELLQCGKVCHRLLETCPHLCEATCHAGPCPTECSAPVTVRCACRRRKERRPCSLVRQQLRQRGLPAVIDDSSAAQLLGCDSKCHQLKDEKRQKKAEHSSQKQVEASSSAAMDRLLATVASPVATSKERKRVLQKERAAERGRAVVEKQRAEWWQGFKRKLWKCLPYICIGLVVAFLLFIMMVIIFRPTPEELELYYEMSRLREERQALLEDKRKRDILWKLKAAHRAYVERVHDGAYDYCEECSE</sequence>
<feature type="domain" description="NF-X1-type" evidence="7">
    <location>
        <begin position="177"/>
        <end position="195"/>
    </location>
</feature>
<keyword evidence="3" id="KW-0677">Repeat</keyword>
<feature type="transmembrane region" description="Helical" evidence="6">
    <location>
        <begin position="852"/>
        <end position="873"/>
    </location>
</feature>
<evidence type="ECO:0000256" key="2">
    <source>
        <dbReference type="ARBA" id="ARBA00022723"/>
    </source>
</evidence>
<keyword evidence="6" id="KW-1133">Transmembrane helix</keyword>
<feature type="domain" description="NF-X1-type" evidence="7">
    <location>
        <begin position="472"/>
        <end position="493"/>
    </location>
</feature>
<dbReference type="CDD" id="cd06008">
    <property type="entry name" value="NF-X1-zinc-finger"/>
    <property type="match status" value="7"/>
</dbReference>
<dbReference type="PANTHER" id="PTHR12360:SF1">
    <property type="entry name" value="NF-X1-TYPE ZINC FINGER PROTEIN NFXL1"/>
    <property type="match status" value="1"/>
</dbReference>
<proteinExistence type="inferred from homology"/>
<keyword evidence="5" id="KW-0862">Zinc</keyword>
<comment type="similarity">
    <text evidence="1">Belongs to the NFX1 family.</text>
</comment>
<organism evidence="8 9">
    <name type="scientific">Coccomyxa viridis</name>
    <dbReference type="NCBI Taxonomy" id="1274662"/>
    <lineage>
        <taxon>Eukaryota</taxon>
        <taxon>Viridiplantae</taxon>
        <taxon>Chlorophyta</taxon>
        <taxon>core chlorophytes</taxon>
        <taxon>Trebouxiophyceae</taxon>
        <taxon>Trebouxiophyceae incertae sedis</taxon>
        <taxon>Coccomyxaceae</taxon>
        <taxon>Coccomyxa</taxon>
    </lineage>
</organism>
<reference evidence="8 9" key="1">
    <citation type="submission" date="2024-06" db="EMBL/GenBank/DDBJ databases">
        <authorList>
            <person name="Kraege A."/>
            <person name="Thomma B."/>
        </authorList>
    </citation>
    <scope>NUCLEOTIDE SEQUENCE [LARGE SCALE GENOMIC DNA]</scope>
</reference>
<feature type="domain" description="NF-X1-type" evidence="7">
    <location>
        <begin position="415"/>
        <end position="434"/>
    </location>
</feature>
<feature type="domain" description="NF-X1-type" evidence="7">
    <location>
        <begin position="638"/>
        <end position="656"/>
    </location>
</feature>
<evidence type="ECO:0000256" key="3">
    <source>
        <dbReference type="ARBA" id="ARBA00022737"/>
    </source>
</evidence>
<evidence type="ECO:0000256" key="6">
    <source>
        <dbReference type="SAM" id="Phobius"/>
    </source>
</evidence>
<evidence type="ECO:0000256" key="4">
    <source>
        <dbReference type="ARBA" id="ARBA00022771"/>
    </source>
</evidence>
<feature type="domain" description="NF-X1-type" evidence="7">
    <location>
        <begin position="335"/>
        <end position="355"/>
    </location>
</feature>
<evidence type="ECO:0000313" key="8">
    <source>
        <dbReference type="EMBL" id="CAL5219407.1"/>
    </source>
</evidence>
<dbReference type="InterPro" id="IPR000967">
    <property type="entry name" value="Znf_NFX1"/>
</dbReference>
<dbReference type="Pfam" id="PF01422">
    <property type="entry name" value="zf-NF-X1"/>
    <property type="match status" value="9"/>
</dbReference>
<keyword evidence="9" id="KW-1185">Reference proteome</keyword>
<feature type="domain" description="NF-X1-type" evidence="7">
    <location>
        <begin position="604"/>
        <end position="630"/>
    </location>
</feature>
<dbReference type="SMART" id="SM00438">
    <property type="entry name" value="ZnF_NFX"/>
    <property type="match status" value="10"/>
</dbReference>
<dbReference type="PROSITE" id="PS51128">
    <property type="entry name" value="ZF_DKSA_2"/>
    <property type="match status" value="1"/>
</dbReference>
<evidence type="ECO:0000256" key="1">
    <source>
        <dbReference type="ARBA" id="ARBA00007269"/>
    </source>
</evidence>
<accession>A0ABP1FPC3</accession>
<keyword evidence="6" id="KW-0812">Transmembrane</keyword>
<dbReference type="PANTHER" id="PTHR12360">
    <property type="entry name" value="NUCLEAR TRANSCRIPTION FACTOR, X-BOX BINDING 1 NFX1"/>
    <property type="match status" value="1"/>
</dbReference>
<keyword evidence="2" id="KW-0479">Metal-binding</keyword>
<feature type="domain" description="NF-X1-type" evidence="7">
    <location>
        <begin position="388"/>
        <end position="407"/>
    </location>
</feature>
<evidence type="ECO:0000256" key="5">
    <source>
        <dbReference type="ARBA" id="ARBA00022833"/>
    </source>
</evidence>
<keyword evidence="6" id="KW-0472">Membrane</keyword>
<feature type="domain" description="NF-X1-type" evidence="7">
    <location>
        <begin position="229"/>
        <end position="247"/>
    </location>
</feature>
<dbReference type="EMBL" id="CAXHTA020000002">
    <property type="protein sequence ID" value="CAL5219407.1"/>
    <property type="molecule type" value="Genomic_DNA"/>
</dbReference>
<keyword evidence="4" id="KW-0863">Zinc-finger</keyword>
<gene>
    <name evidence="8" type="primary">g1235</name>
    <name evidence="8" type="ORF">VP750_LOCUS1066</name>
</gene>
<feature type="domain" description="NF-X1-type" evidence="7">
    <location>
        <begin position="704"/>
        <end position="723"/>
    </location>
</feature>
<dbReference type="InterPro" id="IPR034078">
    <property type="entry name" value="NFX1_fam"/>
</dbReference>
<comment type="caution">
    <text evidence="8">The sequence shown here is derived from an EMBL/GenBank/DDBJ whole genome shotgun (WGS) entry which is preliminary data.</text>
</comment>
<evidence type="ECO:0000259" key="7">
    <source>
        <dbReference type="SMART" id="SM00438"/>
    </source>
</evidence>
<protein>
    <submittedName>
        <fullName evidence="8">G1235 protein</fullName>
    </submittedName>
</protein>
<evidence type="ECO:0000313" key="9">
    <source>
        <dbReference type="Proteomes" id="UP001497392"/>
    </source>
</evidence>
<dbReference type="Proteomes" id="UP001497392">
    <property type="component" value="Unassembled WGS sequence"/>
</dbReference>
<feature type="domain" description="NF-X1-type" evidence="7">
    <location>
        <begin position="281"/>
        <end position="300"/>
    </location>
</feature>